<evidence type="ECO:0000256" key="6">
    <source>
        <dbReference type="ARBA" id="ARBA00023049"/>
    </source>
</evidence>
<dbReference type="EMBL" id="BSOH01000023">
    <property type="protein sequence ID" value="GLR19009.1"/>
    <property type="molecule type" value="Genomic_DNA"/>
</dbReference>
<dbReference type="GO" id="GO:0004222">
    <property type="term" value="F:metalloendopeptidase activity"/>
    <property type="evidence" value="ECO:0007669"/>
    <property type="project" value="InterPro"/>
</dbReference>
<protein>
    <submittedName>
        <fullName evidence="9">Peptidase M48</fullName>
    </submittedName>
</protein>
<evidence type="ECO:0000313" key="10">
    <source>
        <dbReference type="Proteomes" id="UP001156666"/>
    </source>
</evidence>
<dbReference type="RefSeq" id="WP_235292954.1">
    <property type="nucleotide sequence ID" value="NZ_BSOH01000023.1"/>
</dbReference>
<dbReference type="GO" id="GO:0051603">
    <property type="term" value="P:proteolysis involved in protein catabolic process"/>
    <property type="evidence" value="ECO:0007669"/>
    <property type="project" value="TreeGrafter"/>
</dbReference>
<reference evidence="9" key="1">
    <citation type="journal article" date="2014" name="Int. J. Syst. Evol. Microbiol.">
        <title>Complete genome sequence of Corynebacterium casei LMG S-19264T (=DSM 44701T), isolated from a smear-ripened cheese.</title>
        <authorList>
            <consortium name="US DOE Joint Genome Institute (JGI-PGF)"/>
            <person name="Walter F."/>
            <person name="Albersmeier A."/>
            <person name="Kalinowski J."/>
            <person name="Ruckert C."/>
        </authorList>
    </citation>
    <scope>NUCLEOTIDE SEQUENCE</scope>
    <source>
        <strain evidence="9">NBRC 108769</strain>
    </source>
</reference>
<gene>
    <name evidence="9" type="ORF">GCM10007940_36250</name>
</gene>
<evidence type="ECO:0000256" key="7">
    <source>
        <dbReference type="SAM" id="SignalP"/>
    </source>
</evidence>
<keyword evidence="10" id="KW-1185">Reference proteome</keyword>
<evidence type="ECO:0000256" key="1">
    <source>
        <dbReference type="ARBA" id="ARBA00001947"/>
    </source>
</evidence>
<dbReference type="AlphaFoldDB" id="A0AA37SSZ6"/>
<sequence>MFNKLSFAAIVLCMITLLPACIRNPVTGRRQVSFMSEAQEKKIGQENDPQIVAQFGLYQDPKMQKFIDQKGQEMVARSHRPDLGFEFKILDSPVINAFALPGGYVYFTRGIMAHFNNEAQFAGVLGHEIGHVTARHSAEQYTKQTLGQILFVGGLIVSPEFRQFANEAQQGLGLLFLSFSRGNESQSDILGVNYSSYIGYDAHEMAGFFKTLERKSAGTEAGSVPEFMSTHPDPGRRFETVNELATEWQKENNARNLKVNRDEYLALIDGIVYGEDPKQGYTDNNVFYHPELKFQFPYPSGWQLQNSPMQVQMASKDGKALSIFTVSQQKTIEAAKAEILEQLKLEVQRDQNMKVSGLPAYGMVSKQVGESQTLAVQTILIEYNNLIYVFHGVCDQNDFQKYEREFDYIMTNFKKLTDPARINVKAEKVQVVTVRSGGSLSKALNSFQIPSSRHTEMAILNGMELNDQLSQGSKIKIVSK</sequence>
<dbReference type="Pfam" id="PF01435">
    <property type="entry name" value="Peptidase_M48"/>
    <property type="match status" value="1"/>
</dbReference>
<dbReference type="CDD" id="cd07333">
    <property type="entry name" value="M48C_bepA_like"/>
    <property type="match status" value="1"/>
</dbReference>
<feature type="chain" id="PRO_5041219134" evidence="7">
    <location>
        <begin position="21"/>
        <end position="480"/>
    </location>
</feature>
<dbReference type="InterPro" id="IPR051156">
    <property type="entry name" value="Mito/Outer_Membr_Metalloprot"/>
</dbReference>
<organism evidence="9 10">
    <name type="scientific">Portibacter lacus</name>
    <dbReference type="NCBI Taxonomy" id="1099794"/>
    <lineage>
        <taxon>Bacteria</taxon>
        <taxon>Pseudomonadati</taxon>
        <taxon>Bacteroidota</taxon>
        <taxon>Saprospiria</taxon>
        <taxon>Saprospirales</taxon>
        <taxon>Haliscomenobacteraceae</taxon>
        <taxon>Portibacter</taxon>
    </lineage>
</organism>
<evidence type="ECO:0000256" key="2">
    <source>
        <dbReference type="ARBA" id="ARBA00022670"/>
    </source>
</evidence>
<proteinExistence type="predicted"/>
<keyword evidence="5" id="KW-0862">Zinc</keyword>
<keyword evidence="6" id="KW-0482">Metalloprotease</keyword>
<keyword evidence="2" id="KW-0645">Protease</keyword>
<evidence type="ECO:0000259" key="8">
    <source>
        <dbReference type="Pfam" id="PF01435"/>
    </source>
</evidence>
<dbReference type="InterPro" id="IPR001915">
    <property type="entry name" value="Peptidase_M48"/>
</dbReference>
<evidence type="ECO:0000313" key="9">
    <source>
        <dbReference type="EMBL" id="GLR19009.1"/>
    </source>
</evidence>
<accession>A0AA37SSZ6</accession>
<name>A0AA37SSZ6_9BACT</name>
<keyword evidence="3" id="KW-0479">Metal-binding</keyword>
<dbReference type="PANTHER" id="PTHR22726:SF1">
    <property type="entry name" value="METALLOENDOPEPTIDASE OMA1, MITOCHONDRIAL"/>
    <property type="match status" value="1"/>
</dbReference>
<dbReference type="Proteomes" id="UP001156666">
    <property type="component" value="Unassembled WGS sequence"/>
</dbReference>
<dbReference type="Gene3D" id="3.30.2010.10">
    <property type="entry name" value="Metalloproteases ('zincins'), catalytic domain"/>
    <property type="match status" value="1"/>
</dbReference>
<dbReference type="Gene3D" id="3.40.1000.10">
    <property type="entry name" value="Mog1/PsbP, alpha/beta/alpha sandwich"/>
    <property type="match status" value="1"/>
</dbReference>
<dbReference type="GO" id="GO:0046872">
    <property type="term" value="F:metal ion binding"/>
    <property type="evidence" value="ECO:0007669"/>
    <property type="project" value="UniProtKB-KW"/>
</dbReference>
<comment type="cofactor">
    <cofactor evidence="1">
        <name>Zn(2+)</name>
        <dbReference type="ChEBI" id="CHEBI:29105"/>
    </cofactor>
</comment>
<reference evidence="9" key="2">
    <citation type="submission" date="2023-01" db="EMBL/GenBank/DDBJ databases">
        <title>Draft genome sequence of Portibacter lacus strain NBRC 108769.</title>
        <authorList>
            <person name="Sun Q."/>
            <person name="Mori K."/>
        </authorList>
    </citation>
    <scope>NUCLEOTIDE SEQUENCE</scope>
    <source>
        <strain evidence="9">NBRC 108769</strain>
    </source>
</reference>
<comment type="caution">
    <text evidence="9">The sequence shown here is derived from an EMBL/GenBank/DDBJ whole genome shotgun (WGS) entry which is preliminary data.</text>
</comment>
<evidence type="ECO:0000256" key="3">
    <source>
        <dbReference type="ARBA" id="ARBA00022723"/>
    </source>
</evidence>
<evidence type="ECO:0000256" key="4">
    <source>
        <dbReference type="ARBA" id="ARBA00022801"/>
    </source>
</evidence>
<dbReference type="PANTHER" id="PTHR22726">
    <property type="entry name" value="METALLOENDOPEPTIDASE OMA1"/>
    <property type="match status" value="1"/>
</dbReference>
<keyword evidence="4" id="KW-0378">Hydrolase</keyword>
<evidence type="ECO:0000256" key="5">
    <source>
        <dbReference type="ARBA" id="ARBA00022833"/>
    </source>
</evidence>
<dbReference type="GO" id="GO:0016020">
    <property type="term" value="C:membrane"/>
    <property type="evidence" value="ECO:0007669"/>
    <property type="project" value="TreeGrafter"/>
</dbReference>
<keyword evidence="7" id="KW-0732">Signal</keyword>
<feature type="domain" description="Peptidase M48" evidence="8">
    <location>
        <begin position="63"/>
        <end position="243"/>
    </location>
</feature>
<feature type="signal peptide" evidence="7">
    <location>
        <begin position="1"/>
        <end position="20"/>
    </location>
</feature>